<dbReference type="Pfam" id="PF00881">
    <property type="entry name" value="Nitroreductase"/>
    <property type="match status" value="1"/>
</dbReference>
<dbReference type="InterPro" id="IPR029479">
    <property type="entry name" value="Nitroreductase"/>
</dbReference>
<dbReference type="Gene3D" id="3.40.109.10">
    <property type="entry name" value="NADH Oxidase"/>
    <property type="match status" value="1"/>
</dbReference>
<feature type="domain" description="Nitroreductase" evidence="1">
    <location>
        <begin position="2"/>
        <end position="55"/>
    </location>
</feature>
<evidence type="ECO:0000259" key="1">
    <source>
        <dbReference type="Pfam" id="PF00881"/>
    </source>
</evidence>
<dbReference type="EMBL" id="VSSQ01022945">
    <property type="protein sequence ID" value="MPM69553.1"/>
    <property type="molecule type" value="Genomic_DNA"/>
</dbReference>
<reference evidence="2" key="1">
    <citation type="submission" date="2019-08" db="EMBL/GenBank/DDBJ databases">
        <authorList>
            <person name="Kucharzyk K."/>
            <person name="Murdoch R.W."/>
            <person name="Higgins S."/>
            <person name="Loffler F."/>
        </authorList>
    </citation>
    <scope>NUCLEOTIDE SEQUENCE</scope>
</reference>
<dbReference type="SUPFAM" id="SSF55469">
    <property type="entry name" value="FMN-dependent nitroreductase-like"/>
    <property type="match status" value="1"/>
</dbReference>
<protein>
    <recommendedName>
        <fullName evidence="1">Nitroreductase domain-containing protein</fullName>
    </recommendedName>
</protein>
<name>A0A645C2H7_9ZZZZ</name>
<evidence type="ECO:0000313" key="2">
    <source>
        <dbReference type="EMBL" id="MPM69553.1"/>
    </source>
</evidence>
<proteinExistence type="predicted"/>
<dbReference type="AlphaFoldDB" id="A0A645C2H7"/>
<dbReference type="GO" id="GO:0016491">
    <property type="term" value="F:oxidoreductase activity"/>
    <property type="evidence" value="ECO:0007669"/>
    <property type="project" value="InterPro"/>
</dbReference>
<accession>A0A645C2H7</accession>
<sequence>MLIDIGHVCQNLYLACEGIGCGTCAIGAYVQKAFDELLLLDGQDEYVVYISAVGKLERMGKP</sequence>
<dbReference type="InterPro" id="IPR000415">
    <property type="entry name" value="Nitroreductase-like"/>
</dbReference>
<comment type="caution">
    <text evidence="2">The sequence shown here is derived from an EMBL/GenBank/DDBJ whole genome shotgun (WGS) entry which is preliminary data.</text>
</comment>
<organism evidence="2">
    <name type="scientific">bioreactor metagenome</name>
    <dbReference type="NCBI Taxonomy" id="1076179"/>
    <lineage>
        <taxon>unclassified sequences</taxon>
        <taxon>metagenomes</taxon>
        <taxon>ecological metagenomes</taxon>
    </lineage>
</organism>
<gene>
    <name evidence="2" type="ORF">SDC9_116500</name>
</gene>